<evidence type="ECO:0000256" key="1">
    <source>
        <dbReference type="SAM" id="Phobius"/>
    </source>
</evidence>
<evidence type="ECO:0000313" key="3">
    <source>
        <dbReference type="Proteomes" id="UP000215509"/>
    </source>
</evidence>
<dbReference type="RefSeq" id="WP_094014609.1">
    <property type="nucleotide sequence ID" value="NZ_NMQW01000013.1"/>
</dbReference>
<proteinExistence type="predicted"/>
<sequence>MDKWVVSTYVLLCLFFYMYWRRKSPGLEAFIKLGWVLCLPVAGFIVLFYEYRHKEGREFEVQLPFFDSQADSRGDIYRNVNLVKEMNVIPVEEALLINDTETKRKILIDALKDDAIQYMHILEQAVRNEDTETSHYAATAVVEIKRRLTLALQEFAVKYEENRRDLELLQPYAVVLKQFLQSGFLDERTKKKYEHTYVQILGHILEQYQGEEHYFKEKFRMELQLGELDAATATCFSFERAFPLHEDVHLLYIELYFVMRNKQQLLAAVDKLKKLPFRLSNHALHQIRLWTQEV</sequence>
<dbReference type="EMBL" id="NMQW01000013">
    <property type="protein sequence ID" value="OXM86662.1"/>
    <property type="molecule type" value="Genomic_DNA"/>
</dbReference>
<keyword evidence="1" id="KW-0472">Membrane</keyword>
<feature type="transmembrane region" description="Helical" evidence="1">
    <location>
        <begin position="29"/>
        <end position="49"/>
    </location>
</feature>
<comment type="caution">
    <text evidence="2">The sequence shown here is derived from an EMBL/GenBank/DDBJ whole genome shotgun (WGS) entry which is preliminary data.</text>
</comment>
<evidence type="ECO:0000313" key="2">
    <source>
        <dbReference type="EMBL" id="OXM86662.1"/>
    </source>
</evidence>
<keyword evidence="1" id="KW-0812">Transmembrane</keyword>
<feature type="transmembrane region" description="Helical" evidence="1">
    <location>
        <begin position="6"/>
        <end position="22"/>
    </location>
</feature>
<protein>
    <submittedName>
        <fullName evidence="2">Uncharacterized protein</fullName>
    </submittedName>
</protein>
<organism evidence="2 3">
    <name type="scientific">Paenibacillus rigui</name>
    <dbReference type="NCBI Taxonomy" id="554312"/>
    <lineage>
        <taxon>Bacteria</taxon>
        <taxon>Bacillati</taxon>
        <taxon>Bacillota</taxon>
        <taxon>Bacilli</taxon>
        <taxon>Bacillales</taxon>
        <taxon>Paenibacillaceae</taxon>
        <taxon>Paenibacillus</taxon>
    </lineage>
</organism>
<accession>A0A229UTD9</accession>
<dbReference type="Proteomes" id="UP000215509">
    <property type="component" value="Unassembled WGS sequence"/>
</dbReference>
<dbReference type="OrthoDB" id="1933450at2"/>
<dbReference type="AlphaFoldDB" id="A0A229UTD9"/>
<gene>
    <name evidence="2" type="ORF">CF651_09450</name>
</gene>
<keyword evidence="3" id="KW-1185">Reference proteome</keyword>
<keyword evidence="1" id="KW-1133">Transmembrane helix</keyword>
<name>A0A229UTD9_9BACL</name>
<reference evidence="2 3" key="1">
    <citation type="submission" date="2017-07" db="EMBL/GenBank/DDBJ databases">
        <title>Genome sequencing and assembly of Paenibacillus rigui.</title>
        <authorList>
            <person name="Mayilraj S."/>
        </authorList>
    </citation>
    <scope>NUCLEOTIDE SEQUENCE [LARGE SCALE GENOMIC DNA]</scope>
    <source>
        <strain evidence="2 3">JCM 16352</strain>
    </source>
</reference>